<dbReference type="EnsemblPlants" id="ORGLA12G0122500.1">
    <property type="protein sequence ID" value="ORGLA12G0122500.1"/>
    <property type="gene ID" value="ORGLA12G0122500"/>
</dbReference>
<dbReference type="HOGENOM" id="CLU_1345088_0_0_1"/>
<reference evidence="1 2" key="2">
    <citation type="submission" date="2018-04" db="EMBL/GenBank/DDBJ databases">
        <title>OglaRS2 (Oryza glaberrima Reference Sequence Version 2).</title>
        <authorList>
            <person name="Zhang J."/>
            <person name="Kudrna D."/>
            <person name="Lee S."/>
            <person name="Talag J."/>
            <person name="Rajasekar S."/>
            <person name="Wing R.A."/>
        </authorList>
    </citation>
    <scope>NUCLEOTIDE SEQUENCE [LARGE SCALE GENOMIC DNA]</scope>
    <source>
        <strain evidence="1 2">cv. IRGC 96717</strain>
    </source>
</reference>
<dbReference type="Proteomes" id="UP000007306">
    <property type="component" value="Chromosome 12"/>
</dbReference>
<reference evidence="1" key="1">
    <citation type="submission" date="2015-06" db="UniProtKB">
        <authorList>
            <consortium name="EnsemblPlants"/>
        </authorList>
    </citation>
    <scope>IDENTIFICATION</scope>
</reference>
<organism evidence="1 2">
    <name type="scientific">Oryza glaberrima</name>
    <name type="common">African rice</name>
    <dbReference type="NCBI Taxonomy" id="4538"/>
    <lineage>
        <taxon>Eukaryota</taxon>
        <taxon>Viridiplantae</taxon>
        <taxon>Streptophyta</taxon>
        <taxon>Embryophyta</taxon>
        <taxon>Tracheophyta</taxon>
        <taxon>Spermatophyta</taxon>
        <taxon>Magnoliopsida</taxon>
        <taxon>Liliopsida</taxon>
        <taxon>Poales</taxon>
        <taxon>Poaceae</taxon>
        <taxon>BOP clade</taxon>
        <taxon>Oryzoideae</taxon>
        <taxon>Oryzeae</taxon>
        <taxon>Oryzinae</taxon>
        <taxon>Oryza</taxon>
    </lineage>
</organism>
<dbReference type="AlphaFoldDB" id="I1R6R9"/>
<dbReference type="Gramene" id="ORGLA12G0122500.1">
    <property type="protein sequence ID" value="ORGLA12G0122500.1"/>
    <property type="gene ID" value="ORGLA12G0122500"/>
</dbReference>
<accession>I1R6R9</accession>
<keyword evidence="2" id="KW-1185">Reference proteome</keyword>
<evidence type="ECO:0000313" key="1">
    <source>
        <dbReference type="EnsemblPlants" id="ORGLA12G0122500.1"/>
    </source>
</evidence>
<name>I1R6R9_ORYGL</name>
<protein>
    <submittedName>
        <fullName evidence="1">Uncharacterized protein</fullName>
    </submittedName>
</protein>
<evidence type="ECO:0000313" key="2">
    <source>
        <dbReference type="Proteomes" id="UP000007306"/>
    </source>
</evidence>
<sequence>MEVVPGLEWDDVELDVYEDPNPVKDVVGQTLVDNKEIGKSEVPRVLRSHNSKSMGDQKEKWMVSTFGGGFFWLDFTDIHAIYRWEKMDVNFVGAWCLLQYMDAEKTKQSIEYLDPTRICETQHTVTLSLNSEVNGRYRVNPEDLPRIEHRTNFDDTSITNVQWDLYLFIHRRRYHIKRRFFDLDSILATNNEYKALREWSNAMP</sequence>
<proteinExistence type="predicted"/>